<name>A0A1H8T9P4_9BACI</name>
<dbReference type="Pfam" id="PF00365">
    <property type="entry name" value="PFK"/>
    <property type="match status" value="1"/>
</dbReference>
<dbReference type="SUPFAM" id="SSF53784">
    <property type="entry name" value="Phosphofructokinase"/>
    <property type="match status" value="1"/>
</dbReference>
<organism evidence="17 18">
    <name type="scientific">Amphibacillus marinus</name>
    <dbReference type="NCBI Taxonomy" id="872970"/>
    <lineage>
        <taxon>Bacteria</taxon>
        <taxon>Bacillati</taxon>
        <taxon>Bacillota</taxon>
        <taxon>Bacilli</taxon>
        <taxon>Bacillales</taxon>
        <taxon>Bacillaceae</taxon>
        <taxon>Amphibacillus</taxon>
    </lineage>
</organism>
<evidence type="ECO:0000256" key="9">
    <source>
        <dbReference type="ARBA" id="ARBA00022741"/>
    </source>
</evidence>
<dbReference type="GO" id="GO:0005524">
    <property type="term" value="F:ATP binding"/>
    <property type="evidence" value="ECO:0007669"/>
    <property type="project" value="UniProtKB-KW"/>
</dbReference>
<keyword evidence="9" id="KW-0547">Nucleotide-binding</keyword>
<dbReference type="UniPathway" id="UPA00109">
    <property type="reaction ID" value="UER00182"/>
</dbReference>
<comment type="subcellular location">
    <subcellularLocation>
        <location evidence="3">Cytoplasm</location>
    </subcellularLocation>
</comment>
<dbReference type="Gene3D" id="3.40.50.450">
    <property type="match status" value="1"/>
</dbReference>
<comment type="cofactor">
    <cofactor evidence="1">
        <name>Mg(2+)</name>
        <dbReference type="ChEBI" id="CHEBI:18420"/>
    </cofactor>
</comment>
<dbReference type="GO" id="GO:0048029">
    <property type="term" value="F:monosaccharide binding"/>
    <property type="evidence" value="ECO:0007669"/>
    <property type="project" value="TreeGrafter"/>
</dbReference>
<evidence type="ECO:0000256" key="7">
    <source>
        <dbReference type="ARBA" id="ARBA00022679"/>
    </source>
</evidence>
<evidence type="ECO:0000256" key="14">
    <source>
        <dbReference type="ARBA" id="ARBA00038478"/>
    </source>
</evidence>
<keyword evidence="12" id="KW-0460">Magnesium</keyword>
<evidence type="ECO:0000256" key="5">
    <source>
        <dbReference type="ARBA" id="ARBA00012055"/>
    </source>
</evidence>
<proteinExistence type="inferred from homology"/>
<dbReference type="STRING" id="872970.SAMN04488134_11535"/>
<evidence type="ECO:0000256" key="8">
    <source>
        <dbReference type="ARBA" id="ARBA00022723"/>
    </source>
</evidence>
<dbReference type="OrthoDB" id="9802503at2"/>
<dbReference type="PRINTS" id="PR00476">
    <property type="entry name" value="PHFRCTKINASE"/>
</dbReference>
<dbReference type="PANTHER" id="PTHR13697:SF4">
    <property type="entry name" value="ATP-DEPENDENT 6-PHOSPHOFRUCTOKINASE"/>
    <property type="match status" value="1"/>
</dbReference>
<evidence type="ECO:0000313" key="17">
    <source>
        <dbReference type="EMBL" id="SEO87601.1"/>
    </source>
</evidence>
<dbReference type="GO" id="GO:0005945">
    <property type="term" value="C:6-phosphofructokinase complex"/>
    <property type="evidence" value="ECO:0007669"/>
    <property type="project" value="TreeGrafter"/>
</dbReference>
<accession>A0A1H8T9P4</accession>
<evidence type="ECO:0000256" key="1">
    <source>
        <dbReference type="ARBA" id="ARBA00001946"/>
    </source>
</evidence>
<dbReference type="GO" id="GO:0061621">
    <property type="term" value="P:canonical glycolysis"/>
    <property type="evidence" value="ECO:0007669"/>
    <property type="project" value="TreeGrafter"/>
</dbReference>
<keyword evidence="13" id="KW-0324">Glycolysis</keyword>
<evidence type="ECO:0000256" key="3">
    <source>
        <dbReference type="ARBA" id="ARBA00004496"/>
    </source>
</evidence>
<gene>
    <name evidence="17" type="ORF">SAMN04488134_11535</name>
</gene>
<dbReference type="EMBL" id="FODJ01000015">
    <property type="protein sequence ID" value="SEO87601.1"/>
    <property type="molecule type" value="Genomic_DNA"/>
</dbReference>
<keyword evidence="6" id="KW-0963">Cytoplasm</keyword>
<keyword evidence="7" id="KW-0808">Transferase</keyword>
<evidence type="ECO:0000256" key="13">
    <source>
        <dbReference type="ARBA" id="ARBA00023152"/>
    </source>
</evidence>
<evidence type="ECO:0000256" key="4">
    <source>
        <dbReference type="ARBA" id="ARBA00004679"/>
    </source>
</evidence>
<keyword evidence="8" id="KW-0479">Metal-binding</keyword>
<dbReference type="GO" id="GO:0006002">
    <property type="term" value="P:fructose 6-phosphate metabolic process"/>
    <property type="evidence" value="ECO:0007669"/>
    <property type="project" value="InterPro"/>
</dbReference>
<keyword evidence="10 17" id="KW-0418">Kinase</keyword>
<evidence type="ECO:0000256" key="10">
    <source>
        <dbReference type="ARBA" id="ARBA00022777"/>
    </source>
</evidence>
<dbReference type="GO" id="GO:0042802">
    <property type="term" value="F:identical protein binding"/>
    <property type="evidence" value="ECO:0007669"/>
    <property type="project" value="TreeGrafter"/>
</dbReference>
<dbReference type="InterPro" id="IPR022953">
    <property type="entry name" value="ATP_PFK"/>
</dbReference>
<dbReference type="GO" id="GO:0030388">
    <property type="term" value="P:fructose 1,6-bisphosphate metabolic process"/>
    <property type="evidence" value="ECO:0007669"/>
    <property type="project" value="TreeGrafter"/>
</dbReference>
<evidence type="ECO:0000256" key="11">
    <source>
        <dbReference type="ARBA" id="ARBA00022840"/>
    </source>
</evidence>
<dbReference type="AlphaFoldDB" id="A0A1H8T9P4"/>
<comment type="pathway">
    <text evidence="4">Carbohydrate degradation; glycolysis; D-glyceraldehyde 3-phosphate and glycerone phosphate from D-glucose: step 3/4.</text>
</comment>
<keyword evidence="18" id="KW-1185">Reference proteome</keyword>
<comment type="catalytic activity">
    <reaction evidence="15">
        <text>beta-D-fructose 6-phosphate + ATP = beta-D-fructose 1,6-bisphosphate + ADP + H(+)</text>
        <dbReference type="Rhea" id="RHEA:16109"/>
        <dbReference type="ChEBI" id="CHEBI:15378"/>
        <dbReference type="ChEBI" id="CHEBI:30616"/>
        <dbReference type="ChEBI" id="CHEBI:32966"/>
        <dbReference type="ChEBI" id="CHEBI:57634"/>
        <dbReference type="ChEBI" id="CHEBI:456216"/>
        <dbReference type="EC" id="2.7.1.11"/>
    </reaction>
</comment>
<evidence type="ECO:0000259" key="16">
    <source>
        <dbReference type="Pfam" id="PF00365"/>
    </source>
</evidence>
<evidence type="ECO:0000256" key="12">
    <source>
        <dbReference type="ARBA" id="ARBA00022842"/>
    </source>
</evidence>
<protein>
    <recommendedName>
        <fullName evidence="5">6-phosphofructokinase</fullName>
        <ecNumber evidence="5">2.7.1.11</ecNumber>
    </recommendedName>
</protein>
<dbReference type="Proteomes" id="UP000199300">
    <property type="component" value="Unassembled WGS sequence"/>
</dbReference>
<dbReference type="EC" id="2.7.1.11" evidence="5"/>
<evidence type="ECO:0000256" key="15">
    <source>
        <dbReference type="ARBA" id="ARBA00048070"/>
    </source>
</evidence>
<dbReference type="GO" id="GO:0003872">
    <property type="term" value="F:6-phosphofructokinase activity"/>
    <property type="evidence" value="ECO:0007669"/>
    <property type="project" value="UniProtKB-EC"/>
</dbReference>
<evidence type="ECO:0000256" key="6">
    <source>
        <dbReference type="ARBA" id="ARBA00022490"/>
    </source>
</evidence>
<evidence type="ECO:0000256" key="2">
    <source>
        <dbReference type="ARBA" id="ARBA00002659"/>
    </source>
</evidence>
<dbReference type="InterPro" id="IPR000023">
    <property type="entry name" value="Phosphofructokinase_dom"/>
</dbReference>
<comment type="similarity">
    <text evidence="14">Belongs to the phosphofructokinase type A (PFKA) family.</text>
</comment>
<reference evidence="17 18" key="1">
    <citation type="submission" date="2016-10" db="EMBL/GenBank/DDBJ databases">
        <authorList>
            <person name="de Groot N.N."/>
        </authorList>
    </citation>
    <scope>NUCLEOTIDE SEQUENCE [LARGE SCALE GENOMIC DNA]</scope>
    <source>
        <strain evidence="17 18">CGMCC 1.10434</strain>
    </source>
</reference>
<feature type="domain" description="Phosphofructokinase" evidence="16">
    <location>
        <begin position="3"/>
        <end position="283"/>
    </location>
</feature>
<dbReference type="RefSeq" id="WP_091500105.1">
    <property type="nucleotide sequence ID" value="NZ_FODJ01000015.1"/>
</dbReference>
<comment type="function">
    <text evidence="2">Catalyzes the phosphorylation of D-fructose 6-phosphate to fructose 1,6-bisphosphate by ATP, the first committing step of glycolysis.</text>
</comment>
<dbReference type="GO" id="GO:0070095">
    <property type="term" value="F:fructose-6-phosphate binding"/>
    <property type="evidence" value="ECO:0007669"/>
    <property type="project" value="TreeGrafter"/>
</dbReference>
<dbReference type="InterPro" id="IPR035966">
    <property type="entry name" value="PKF_sf"/>
</dbReference>
<dbReference type="GO" id="GO:0016208">
    <property type="term" value="F:AMP binding"/>
    <property type="evidence" value="ECO:0007669"/>
    <property type="project" value="TreeGrafter"/>
</dbReference>
<keyword evidence="11" id="KW-0067">ATP-binding</keyword>
<dbReference type="PANTHER" id="PTHR13697">
    <property type="entry name" value="PHOSPHOFRUCTOKINASE"/>
    <property type="match status" value="1"/>
</dbReference>
<dbReference type="Gene3D" id="3.40.50.460">
    <property type="entry name" value="Phosphofructokinase domain"/>
    <property type="match status" value="1"/>
</dbReference>
<evidence type="ECO:0000313" key="18">
    <source>
        <dbReference type="Proteomes" id="UP000199300"/>
    </source>
</evidence>
<dbReference type="InterPro" id="IPR012003">
    <property type="entry name" value="ATP_PFK_prok-type"/>
</dbReference>
<dbReference type="GO" id="GO:0046872">
    <property type="term" value="F:metal ion binding"/>
    <property type="evidence" value="ECO:0007669"/>
    <property type="project" value="UniProtKB-KW"/>
</dbReference>
<sequence>MKKVALITSGGDGAGINAVIHIIASHPDINLFGFNGGYQGILTSEPVPLTREVAQHQALGGVHYVQTGRSDLPYTQEGRSKLIRKLQSEEFECLIVCGGNGSQRAARLLHDEGMPTLFIPMTVDNDVIGSDYSIGYDTALNQLIQLLYGFHDTAANMPGRIFLIEVLGGNSGNLALESTIAGAADLAIVPEYSTKMSDITRVVQQKLAKQKSLIIVCSESAYENKDYQSGQQGVSFEIAHAIEAATGIRVRKSIAGFYLRAGRPSFRDASLGAKIGSKAAQCILKERFGHMVGVTGDQIIAQAYQDITESLITLSAQTVEVAKYHHQVISEGR</sequence>
<dbReference type="PIRSF" id="PIRSF000532">
    <property type="entry name" value="ATP_PFK_prok"/>
    <property type="match status" value="1"/>
</dbReference>